<evidence type="ECO:0000313" key="1">
    <source>
        <dbReference type="EMBL" id="AXG67170.1"/>
    </source>
</evidence>
<sequence>MAETIGVIDKWGIDPLTMKVFDDVDTALYTTPTRIDASMEGNPQLLSHITYGSNANWALLLIANALIHPSEMTAGKLMAIPQKRPSSAIKKVKRTQI</sequence>
<gene>
    <name evidence="1" type="ORF">AD1_126</name>
</gene>
<evidence type="ECO:0000313" key="2">
    <source>
        <dbReference type="Proteomes" id="UP000262440"/>
    </source>
</evidence>
<proteinExistence type="predicted"/>
<dbReference type="EMBL" id="MH460463">
    <property type="protein sequence ID" value="AXG67170.1"/>
    <property type="molecule type" value="Genomic_DNA"/>
</dbReference>
<organism evidence="1 2">
    <name type="scientific">Dickeya phage vB_DsoM_AD1</name>
    <dbReference type="NCBI Taxonomy" id="2283029"/>
    <lineage>
        <taxon>Viruses</taxon>
        <taxon>Duplodnaviria</taxon>
        <taxon>Heunggongvirae</taxon>
        <taxon>Uroviricota</taxon>
        <taxon>Caudoviricetes</taxon>
        <taxon>Alexandravirus</taxon>
        <taxon>Alexandravirus AD1</taxon>
    </lineage>
</organism>
<dbReference type="Proteomes" id="UP000262440">
    <property type="component" value="Segment"/>
</dbReference>
<name>A0A384ZY30_9CAUD</name>
<reference evidence="1 2" key="1">
    <citation type="journal article" date="2018" name="Front. Microbiol.">
        <title>Jumbo Bacteriophages Are Represented Within an Increasing Diversity of Environmental Viruses Infecting the Emerging Phytopathogen, Dickeya solani.</title>
        <authorList>
            <person name="Day A.W."/>
            <person name="Ahn J."/>
            <person name="Salmond G.P.C."/>
        </authorList>
    </citation>
    <scope>NUCLEOTIDE SEQUENCE [LARGE SCALE GENOMIC DNA]</scope>
</reference>
<keyword evidence="2" id="KW-1185">Reference proteome</keyword>
<accession>A0A384ZY30</accession>
<protein>
    <submittedName>
        <fullName evidence="1">Uncharacterized protein</fullName>
    </submittedName>
</protein>